<comment type="similarity">
    <text evidence="1">Belongs to the peptidase C40 family.</text>
</comment>
<protein>
    <submittedName>
        <fullName evidence="6">Hydrolase</fullName>
    </submittedName>
</protein>
<evidence type="ECO:0000256" key="1">
    <source>
        <dbReference type="ARBA" id="ARBA00007074"/>
    </source>
</evidence>
<sequence length="255" mass="27422">MTNAKLYGGIFLKIKSDLVKYTTAAALTVTGVGVANTVSSNLGPARVEAATFAQRVRINYVAGYGINVWDNYQTPKFTGTRIKHGKTVTVLASAIDQKGRSWYQIGEGQWIQARYTVKESISSKVSQGVQASNRADQAQKVVNVANAAVGKAYVQGSNGPSAFDCSGLTQYVYSKATGKQISRTTYTQVKKGKKVSMQNLQPGDLLFWGSASAPYHVGIYVGDNQFVHAAAPKQGVVKASLSSYFYPSVAKRVLD</sequence>
<dbReference type="InterPro" id="IPR038765">
    <property type="entry name" value="Papain-like_cys_pep_sf"/>
</dbReference>
<dbReference type="PROSITE" id="PS51935">
    <property type="entry name" value="NLPC_P60"/>
    <property type="match status" value="1"/>
</dbReference>
<evidence type="ECO:0000256" key="2">
    <source>
        <dbReference type="ARBA" id="ARBA00022670"/>
    </source>
</evidence>
<dbReference type="Gene3D" id="3.90.1720.10">
    <property type="entry name" value="endopeptidase domain like (from Nostoc punctiforme)"/>
    <property type="match status" value="1"/>
</dbReference>
<keyword evidence="3 6" id="KW-0378">Hydrolase</keyword>
<keyword evidence="7" id="KW-1185">Reference proteome</keyword>
<feature type="domain" description="NlpC/P60" evidence="5">
    <location>
        <begin position="135"/>
        <end position="255"/>
    </location>
</feature>
<organism evidence="6 7">
    <name type="scientific">Lactobacillus xylocopicola</name>
    <dbReference type="NCBI Taxonomy" id="2976676"/>
    <lineage>
        <taxon>Bacteria</taxon>
        <taxon>Bacillati</taxon>
        <taxon>Bacillota</taxon>
        <taxon>Bacilli</taxon>
        <taxon>Lactobacillales</taxon>
        <taxon>Lactobacillaceae</taxon>
        <taxon>Lactobacillus</taxon>
    </lineage>
</organism>
<dbReference type="PANTHER" id="PTHR47053:SF1">
    <property type="entry name" value="MUREIN DD-ENDOPEPTIDASE MEPH-RELATED"/>
    <property type="match status" value="1"/>
</dbReference>
<proteinExistence type="inferred from homology"/>
<evidence type="ECO:0000313" key="7">
    <source>
        <dbReference type="Proteomes" id="UP001321741"/>
    </source>
</evidence>
<keyword evidence="2" id="KW-0645">Protease</keyword>
<gene>
    <name evidence="6" type="ORF">KIM322_13030</name>
</gene>
<dbReference type="SUPFAM" id="SSF54001">
    <property type="entry name" value="Cysteine proteinases"/>
    <property type="match status" value="1"/>
</dbReference>
<dbReference type="Proteomes" id="UP001321741">
    <property type="component" value="Chromosome"/>
</dbReference>
<evidence type="ECO:0000259" key="5">
    <source>
        <dbReference type="PROSITE" id="PS51935"/>
    </source>
</evidence>
<keyword evidence="4" id="KW-0788">Thiol protease</keyword>
<dbReference type="GO" id="GO:0016787">
    <property type="term" value="F:hydrolase activity"/>
    <property type="evidence" value="ECO:0007669"/>
    <property type="project" value="UniProtKB-KW"/>
</dbReference>
<dbReference type="InterPro" id="IPR000064">
    <property type="entry name" value="NLP_P60_dom"/>
</dbReference>
<dbReference type="Pfam" id="PF00877">
    <property type="entry name" value="NLPC_P60"/>
    <property type="match status" value="1"/>
</dbReference>
<evidence type="ECO:0000256" key="4">
    <source>
        <dbReference type="ARBA" id="ARBA00022807"/>
    </source>
</evidence>
<evidence type="ECO:0000313" key="6">
    <source>
        <dbReference type="EMBL" id="BDR61042.1"/>
    </source>
</evidence>
<accession>A0ABM8BIB0</accession>
<dbReference type="EMBL" id="AP026803">
    <property type="protein sequence ID" value="BDR61042.1"/>
    <property type="molecule type" value="Genomic_DNA"/>
</dbReference>
<name>A0ABM8BIB0_9LACO</name>
<dbReference type="Pfam" id="PF03217">
    <property type="entry name" value="SlpA"/>
    <property type="match status" value="1"/>
</dbReference>
<dbReference type="InterPro" id="IPR051202">
    <property type="entry name" value="Peptidase_C40"/>
</dbReference>
<dbReference type="InterPro" id="IPR024968">
    <property type="entry name" value="SlpA_C_lactobacillus"/>
</dbReference>
<evidence type="ECO:0000256" key="3">
    <source>
        <dbReference type="ARBA" id="ARBA00022801"/>
    </source>
</evidence>
<dbReference type="PANTHER" id="PTHR47053">
    <property type="entry name" value="MUREIN DD-ENDOPEPTIDASE MEPH-RELATED"/>
    <property type="match status" value="1"/>
</dbReference>
<reference evidence="6 7" key="1">
    <citation type="journal article" date="2023" name="Microbiol. Spectr.">
        <title>Symbiosis of Carpenter Bees with Uncharacterized Lactic Acid Bacteria Showing NAD Auxotrophy.</title>
        <authorList>
            <person name="Kawasaki S."/>
            <person name="Ozawa K."/>
            <person name="Mori T."/>
            <person name="Yamamoto A."/>
            <person name="Ito M."/>
            <person name="Ohkuma M."/>
            <person name="Sakamoto M."/>
            <person name="Matsutani M."/>
        </authorList>
    </citation>
    <scope>NUCLEOTIDE SEQUENCE [LARGE SCALE GENOMIC DNA]</scope>
    <source>
        <strain evidence="6 7">Kim32-2</strain>
    </source>
</reference>